<dbReference type="InterPro" id="IPR000863">
    <property type="entry name" value="Sulfotransferase_dom"/>
</dbReference>
<keyword evidence="2 4" id="KW-0808">Transferase</keyword>
<dbReference type="SUPFAM" id="SSF52540">
    <property type="entry name" value="P-loop containing nucleoside triphosphate hydrolases"/>
    <property type="match status" value="1"/>
</dbReference>
<protein>
    <submittedName>
        <fullName evidence="4">Sulfotransferase 1C2</fullName>
    </submittedName>
</protein>
<proteinExistence type="inferred from homology"/>
<dbReference type="Pfam" id="PF00685">
    <property type="entry name" value="Sulfotransfer_1"/>
    <property type="match status" value="1"/>
</dbReference>
<evidence type="ECO:0000256" key="1">
    <source>
        <dbReference type="ARBA" id="ARBA00005771"/>
    </source>
</evidence>
<keyword evidence="5" id="KW-1185">Reference proteome</keyword>
<evidence type="ECO:0000259" key="3">
    <source>
        <dbReference type="Pfam" id="PF00685"/>
    </source>
</evidence>
<dbReference type="AlphaFoldDB" id="A0A5N5TF44"/>
<dbReference type="PANTHER" id="PTHR11783">
    <property type="entry name" value="SULFOTRANSFERASE SULT"/>
    <property type="match status" value="1"/>
</dbReference>
<gene>
    <name evidence="4" type="primary">Sult1c2</name>
    <name evidence="4" type="ORF">Anas_06019</name>
</gene>
<name>A0A5N5TF44_9CRUS</name>
<comment type="caution">
    <text evidence="4">The sequence shown here is derived from an EMBL/GenBank/DDBJ whole genome shotgun (WGS) entry which is preliminary data.</text>
</comment>
<evidence type="ECO:0000313" key="5">
    <source>
        <dbReference type="Proteomes" id="UP000326759"/>
    </source>
</evidence>
<evidence type="ECO:0000313" key="4">
    <source>
        <dbReference type="EMBL" id="KAB7503755.1"/>
    </source>
</evidence>
<evidence type="ECO:0000256" key="2">
    <source>
        <dbReference type="ARBA" id="ARBA00022679"/>
    </source>
</evidence>
<feature type="domain" description="Sulfotransferase" evidence="3">
    <location>
        <begin position="56"/>
        <end position="267"/>
    </location>
</feature>
<sequence length="279" mass="33085">MPVLRHWIIDIPFFDIDYGFAISSSLKFNPEGDLVRRFKKLCPGKDYNEGLLIHTAAALPDPRLLKGHMPLPFWPPNILDKAKLYMPLPFWPPNILDKAKVMYLARDPRDVVVSCYHFFQSSKQTRVTATLDEFVEDFMDDIILSAYWEHVRLAWEKRNNPNFLFLFYEDLKENPNEEIKKVDQFIGTNRSQNQIENVANYTGFNSMKEKYKDNIPVSFDKIYYDDSKTDKENGFFRKGKVGSWKEDLPLHLQEKMNSWMKFNLSQFSEDFKYKKEQFS</sequence>
<reference evidence="4 5" key="1">
    <citation type="journal article" date="2019" name="PLoS Biol.">
        <title>Sex chromosomes control vertical transmission of feminizing Wolbachia symbionts in an isopod.</title>
        <authorList>
            <person name="Becking T."/>
            <person name="Chebbi M.A."/>
            <person name="Giraud I."/>
            <person name="Moumen B."/>
            <person name="Laverre T."/>
            <person name="Caubet Y."/>
            <person name="Peccoud J."/>
            <person name="Gilbert C."/>
            <person name="Cordaux R."/>
        </authorList>
    </citation>
    <scope>NUCLEOTIDE SEQUENCE [LARGE SCALE GENOMIC DNA]</scope>
    <source>
        <strain evidence="4">ANa2</strain>
        <tissue evidence="4">Whole body excluding digestive tract and cuticle</tissue>
    </source>
</reference>
<dbReference type="InterPro" id="IPR027417">
    <property type="entry name" value="P-loop_NTPase"/>
</dbReference>
<dbReference type="Proteomes" id="UP000326759">
    <property type="component" value="Unassembled WGS sequence"/>
</dbReference>
<organism evidence="4 5">
    <name type="scientific">Armadillidium nasatum</name>
    <dbReference type="NCBI Taxonomy" id="96803"/>
    <lineage>
        <taxon>Eukaryota</taxon>
        <taxon>Metazoa</taxon>
        <taxon>Ecdysozoa</taxon>
        <taxon>Arthropoda</taxon>
        <taxon>Crustacea</taxon>
        <taxon>Multicrustacea</taxon>
        <taxon>Malacostraca</taxon>
        <taxon>Eumalacostraca</taxon>
        <taxon>Peracarida</taxon>
        <taxon>Isopoda</taxon>
        <taxon>Oniscidea</taxon>
        <taxon>Crinocheta</taxon>
        <taxon>Armadillidiidae</taxon>
        <taxon>Armadillidium</taxon>
    </lineage>
</organism>
<dbReference type="GO" id="GO:0008146">
    <property type="term" value="F:sulfotransferase activity"/>
    <property type="evidence" value="ECO:0007669"/>
    <property type="project" value="InterPro"/>
</dbReference>
<accession>A0A5N5TF44</accession>
<comment type="similarity">
    <text evidence="1">Belongs to the sulfotransferase 1 family.</text>
</comment>
<dbReference type="Gene3D" id="3.40.50.300">
    <property type="entry name" value="P-loop containing nucleotide triphosphate hydrolases"/>
    <property type="match status" value="1"/>
</dbReference>
<dbReference type="EMBL" id="SEYY01004487">
    <property type="protein sequence ID" value="KAB7503755.1"/>
    <property type="molecule type" value="Genomic_DNA"/>
</dbReference>
<dbReference type="OrthoDB" id="205623at2759"/>